<keyword evidence="3" id="KW-1185">Reference proteome</keyword>
<comment type="caution">
    <text evidence="2">The sequence shown here is derived from an EMBL/GenBank/DDBJ whole genome shotgun (WGS) entry which is preliminary data.</text>
</comment>
<sequence length="87" mass="9758">MSKAKRSGVIFIAWLRNTRGATSVCSWSLRARENAGVAVPLRWEELAKVTAADAFPMTRALARAKRLKGDPWQGIERLKQTLPPLKR</sequence>
<dbReference type="InterPro" id="IPR014145">
    <property type="entry name" value="LigD_pol_dom"/>
</dbReference>
<dbReference type="InterPro" id="IPR052171">
    <property type="entry name" value="NHEJ_LigD"/>
</dbReference>
<protein>
    <recommendedName>
        <fullName evidence="1">DNA ligase D polymerase domain-containing protein</fullName>
    </recommendedName>
</protein>
<dbReference type="PANTHER" id="PTHR42705:SF2">
    <property type="entry name" value="BIFUNCTIONAL NON-HOMOLOGOUS END JOINING PROTEIN LIGD"/>
    <property type="match status" value="1"/>
</dbReference>
<evidence type="ECO:0000313" key="3">
    <source>
        <dbReference type="Proteomes" id="UP000740926"/>
    </source>
</evidence>
<dbReference type="Pfam" id="PF21686">
    <property type="entry name" value="LigD_Prim-Pol"/>
    <property type="match status" value="1"/>
</dbReference>
<organism evidence="2 3">
    <name type="scientific">Rhizopus delemar</name>
    <dbReference type="NCBI Taxonomy" id="936053"/>
    <lineage>
        <taxon>Eukaryota</taxon>
        <taxon>Fungi</taxon>
        <taxon>Fungi incertae sedis</taxon>
        <taxon>Mucoromycota</taxon>
        <taxon>Mucoromycotina</taxon>
        <taxon>Mucoromycetes</taxon>
        <taxon>Mucorales</taxon>
        <taxon>Mucorineae</taxon>
        <taxon>Rhizopodaceae</taxon>
        <taxon>Rhizopus</taxon>
    </lineage>
</organism>
<name>A0A9P6XN07_9FUNG</name>
<dbReference type="EMBL" id="JAANIU010017442">
    <property type="protein sequence ID" value="KAG1526760.1"/>
    <property type="molecule type" value="Genomic_DNA"/>
</dbReference>
<feature type="domain" description="DNA ligase D polymerase" evidence="1">
    <location>
        <begin position="1"/>
        <end position="72"/>
    </location>
</feature>
<evidence type="ECO:0000259" key="1">
    <source>
        <dbReference type="Pfam" id="PF21686"/>
    </source>
</evidence>
<reference evidence="2 3" key="1">
    <citation type="journal article" date="2020" name="Microb. Genom.">
        <title>Genetic diversity of clinical and environmental Mucorales isolates obtained from an investigation of mucormycosis cases among solid organ transplant recipients.</title>
        <authorList>
            <person name="Nguyen M.H."/>
            <person name="Kaul D."/>
            <person name="Muto C."/>
            <person name="Cheng S.J."/>
            <person name="Richter R.A."/>
            <person name="Bruno V.M."/>
            <person name="Liu G."/>
            <person name="Beyhan S."/>
            <person name="Sundermann A.J."/>
            <person name="Mounaud S."/>
            <person name="Pasculle A.W."/>
            <person name="Nierman W.C."/>
            <person name="Driscoll E."/>
            <person name="Cumbie R."/>
            <person name="Clancy C.J."/>
            <person name="Dupont C.L."/>
        </authorList>
    </citation>
    <scope>NUCLEOTIDE SEQUENCE [LARGE SCALE GENOMIC DNA]</scope>
    <source>
        <strain evidence="2 3">GL24</strain>
    </source>
</reference>
<accession>A0A9P6XN07</accession>
<gene>
    <name evidence="2" type="ORF">G6F50_018364</name>
</gene>
<dbReference type="Proteomes" id="UP000740926">
    <property type="component" value="Unassembled WGS sequence"/>
</dbReference>
<proteinExistence type="predicted"/>
<dbReference type="Gene3D" id="3.90.920.10">
    <property type="entry name" value="DNA primase, PRIM domain"/>
    <property type="match status" value="1"/>
</dbReference>
<dbReference type="PANTHER" id="PTHR42705">
    <property type="entry name" value="BIFUNCTIONAL NON-HOMOLOGOUS END JOINING PROTEIN LIGD"/>
    <property type="match status" value="1"/>
</dbReference>
<dbReference type="AlphaFoldDB" id="A0A9P6XN07"/>
<evidence type="ECO:0000313" key="2">
    <source>
        <dbReference type="EMBL" id="KAG1526760.1"/>
    </source>
</evidence>